<evidence type="ECO:0000256" key="1">
    <source>
        <dbReference type="SAM" id="MobiDB-lite"/>
    </source>
</evidence>
<evidence type="ECO:0000313" key="3">
    <source>
        <dbReference type="Proteomes" id="UP000024635"/>
    </source>
</evidence>
<organism evidence="2 3">
    <name type="scientific">Ancylostoma ceylanicum</name>
    <dbReference type="NCBI Taxonomy" id="53326"/>
    <lineage>
        <taxon>Eukaryota</taxon>
        <taxon>Metazoa</taxon>
        <taxon>Ecdysozoa</taxon>
        <taxon>Nematoda</taxon>
        <taxon>Chromadorea</taxon>
        <taxon>Rhabditida</taxon>
        <taxon>Rhabditina</taxon>
        <taxon>Rhabditomorpha</taxon>
        <taxon>Strongyloidea</taxon>
        <taxon>Ancylostomatidae</taxon>
        <taxon>Ancylostomatinae</taxon>
        <taxon>Ancylostoma</taxon>
    </lineage>
</organism>
<proteinExistence type="predicted"/>
<evidence type="ECO:0000313" key="2">
    <source>
        <dbReference type="EMBL" id="EYB98510.1"/>
    </source>
</evidence>
<dbReference type="EMBL" id="JARK01001467">
    <property type="protein sequence ID" value="EYB98510.1"/>
    <property type="molecule type" value="Genomic_DNA"/>
</dbReference>
<dbReference type="Proteomes" id="UP000024635">
    <property type="component" value="Unassembled WGS sequence"/>
</dbReference>
<sequence length="111" mass="12887">MSKKLGSNIQKIGAREEYKKEKEKAKHTQDTQTQTQKPTVCRKLIPKIKKTVSGQTLIPLEELLRDRWYIKDVADSRPPRYFSSSYYLAQLQEECTGAQKEENKVALGWDL</sequence>
<feature type="compositionally biased region" description="Basic and acidic residues" evidence="1">
    <location>
        <begin position="13"/>
        <end position="29"/>
    </location>
</feature>
<feature type="compositionally biased region" description="Polar residues" evidence="1">
    <location>
        <begin position="1"/>
        <end position="10"/>
    </location>
</feature>
<reference evidence="3" key="1">
    <citation type="journal article" date="2015" name="Nat. Genet.">
        <title>The genome and transcriptome of the zoonotic hookworm Ancylostoma ceylanicum identify infection-specific gene families.</title>
        <authorList>
            <person name="Schwarz E.M."/>
            <person name="Hu Y."/>
            <person name="Antoshechkin I."/>
            <person name="Miller M.M."/>
            <person name="Sternberg P.W."/>
            <person name="Aroian R.V."/>
        </authorList>
    </citation>
    <scope>NUCLEOTIDE SEQUENCE</scope>
    <source>
        <strain evidence="3">HY135</strain>
    </source>
</reference>
<keyword evidence="3" id="KW-1185">Reference proteome</keyword>
<name>A0A016T718_9BILA</name>
<dbReference type="AlphaFoldDB" id="A0A016T718"/>
<comment type="caution">
    <text evidence="2">The sequence shown here is derived from an EMBL/GenBank/DDBJ whole genome shotgun (WGS) entry which is preliminary data.</text>
</comment>
<accession>A0A016T718</accession>
<protein>
    <submittedName>
        <fullName evidence="2">Uncharacterized protein</fullName>
    </submittedName>
</protein>
<gene>
    <name evidence="2" type="primary">Acey_s0131.g1670</name>
    <name evidence="2" type="ORF">Y032_0131g1670</name>
</gene>
<feature type="region of interest" description="Disordered" evidence="1">
    <location>
        <begin position="1"/>
        <end position="38"/>
    </location>
</feature>